<proteinExistence type="predicted"/>
<keyword evidence="1" id="KW-0812">Transmembrane</keyword>
<dbReference type="STRING" id="1745343.A0A2J6PZM4"/>
<organism evidence="3 4">
    <name type="scientific">Hyaloscypha hepaticicola</name>
    <dbReference type="NCBI Taxonomy" id="2082293"/>
    <lineage>
        <taxon>Eukaryota</taxon>
        <taxon>Fungi</taxon>
        <taxon>Dikarya</taxon>
        <taxon>Ascomycota</taxon>
        <taxon>Pezizomycotina</taxon>
        <taxon>Leotiomycetes</taxon>
        <taxon>Helotiales</taxon>
        <taxon>Hyaloscyphaceae</taxon>
        <taxon>Hyaloscypha</taxon>
    </lineage>
</organism>
<dbReference type="Proteomes" id="UP000235672">
    <property type="component" value="Unassembled WGS sequence"/>
</dbReference>
<name>A0A2J6PZM4_9HELO</name>
<keyword evidence="1" id="KW-0472">Membrane</keyword>
<dbReference type="PANTHER" id="PTHR34502">
    <property type="entry name" value="DUF6594 DOMAIN-CONTAINING PROTEIN-RELATED"/>
    <property type="match status" value="1"/>
</dbReference>
<dbReference type="InterPro" id="IPR046529">
    <property type="entry name" value="DUF6594"/>
</dbReference>
<dbReference type="PANTHER" id="PTHR34502:SF3">
    <property type="entry name" value="DUF6594 DOMAIN-CONTAINING PROTEIN"/>
    <property type="match status" value="1"/>
</dbReference>
<feature type="transmembrane region" description="Helical" evidence="1">
    <location>
        <begin position="318"/>
        <end position="339"/>
    </location>
</feature>
<evidence type="ECO:0000256" key="1">
    <source>
        <dbReference type="SAM" id="Phobius"/>
    </source>
</evidence>
<dbReference type="OrthoDB" id="3533814at2759"/>
<sequence>MNLSTDYEDRMEKGEILASSGIDTIRTNSSKDPSNKAFFTRTSEATETVGKASPNKALGCFSAFRKRRLSASDDEIQPRRLVVRTLEQCPDRYPRLAALLTSDENFMLYRRFDYLQARLLLHKQDELRELEFELDHLDAIDENENPSLLRSREKDDALSGRRKKLIAVIEGKFNEYARILVAARDLAMISKPPKRDYLSVKRYFERAPPVCHDESYIFCKEDIITLKPGRQSTSLDHFVEKMVQKLPRNIIRKFFSSTELAEKANPETSKVILYSRKTLNNIASIINISAIVALLVLPVYILLRLTKSSQIGSSPSSTGLIICVLFLFTLLFTLILVLFTGAKRPEMVASAAA</sequence>
<dbReference type="EMBL" id="KZ613489">
    <property type="protein sequence ID" value="PMD19404.1"/>
    <property type="molecule type" value="Genomic_DNA"/>
</dbReference>
<dbReference type="Pfam" id="PF20237">
    <property type="entry name" value="DUF6594"/>
    <property type="match status" value="1"/>
</dbReference>
<protein>
    <recommendedName>
        <fullName evidence="2">DUF6594 domain-containing protein</fullName>
    </recommendedName>
</protein>
<reference evidence="3 4" key="1">
    <citation type="submission" date="2016-05" db="EMBL/GenBank/DDBJ databases">
        <title>A degradative enzymes factory behind the ericoid mycorrhizal symbiosis.</title>
        <authorList>
            <consortium name="DOE Joint Genome Institute"/>
            <person name="Martino E."/>
            <person name="Morin E."/>
            <person name="Grelet G."/>
            <person name="Kuo A."/>
            <person name="Kohler A."/>
            <person name="Daghino S."/>
            <person name="Barry K."/>
            <person name="Choi C."/>
            <person name="Cichocki N."/>
            <person name="Clum A."/>
            <person name="Copeland A."/>
            <person name="Hainaut M."/>
            <person name="Haridas S."/>
            <person name="Labutti K."/>
            <person name="Lindquist E."/>
            <person name="Lipzen A."/>
            <person name="Khouja H.-R."/>
            <person name="Murat C."/>
            <person name="Ohm R."/>
            <person name="Olson A."/>
            <person name="Spatafora J."/>
            <person name="Veneault-Fourrey C."/>
            <person name="Henrissat B."/>
            <person name="Grigoriev I."/>
            <person name="Martin F."/>
            <person name="Perotto S."/>
        </authorList>
    </citation>
    <scope>NUCLEOTIDE SEQUENCE [LARGE SCALE GENOMIC DNA]</scope>
    <source>
        <strain evidence="3 4">UAMH 7357</strain>
    </source>
</reference>
<evidence type="ECO:0000313" key="4">
    <source>
        <dbReference type="Proteomes" id="UP000235672"/>
    </source>
</evidence>
<gene>
    <name evidence="3" type="ORF">NA56DRAFT_705576</name>
</gene>
<evidence type="ECO:0000259" key="2">
    <source>
        <dbReference type="Pfam" id="PF20237"/>
    </source>
</evidence>
<keyword evidence="1" id="KW-1133">Transmembrane helix</keyword>
<keyword evidence="4" id="KW-1185">Reference proteome</keyword>
<dbReference type="AlphaFoldDB" id="A0A2J6PZM4"/>
<feature type="domain" description="DUF6594" evidence="2">
    <location>
        <begin position="93"/>
        <end position="353"/>
    </location>
</feature>
<feature type="transmembrane region" description="Helical" evidence="1">
    <location>
        <begin position="282"/>
        <end position="303"/>
    </location>
</feature>
<evidence type="ECO:0000313" key="3">
    <source>
        <dbReference type="EMBL" id="PMD19404.1"/>
    </source>
</evidence>
<accession>A0A2J6PZM4</accession>